<reference evidence="5" key="1">
    <citation type="journal article" date="2021" name="Arch. Microbiol.">
        <title>Methyloradius palustris gen. nov., sp. nov., a methanol-oxidizing bacterium isolated from snow.</title>
        <authorList>
            <person name="Miyadera T."/>
            <person name="Kojima H."/>
            <person name="Fukui M."/>
        </authorList>
    </citation>
    <scope>NUCLEOTIDE SEQUENCE</scope>
    <source>
        <strain evidence="5">Zm11</strain>
    </source>
</reference>
<dbReference type="PROSITE" id="PS50949">
    <property type="entry name" value="HTH_GNTR"/>
    <property type="match status" value="1"/>
</dbReference>
<evidence type="ECO:0000313" key="5">
    <source>
        <dbReference type="EMBL" id="BCM26088.1"/>
    </source>
</evidence>
<keyword evidence="2" id="KW-0238">DNA-binding</keyword>
<dbReference type="SMART" id="SM00345">
    <property type="entry name" value="HTH_GNTR"/>
    <property type="match status" value="1"/>
</dbReference>
<sequence length="263" mass="29491">MQILTRPASSSAISSSDALISKLRLDNKTSEPYYQQLIRRIQTLIKSGELQPGLSLPAERVLAQSLRVSRTTIKRCYDELRKSGQLSTHGRGGTAIRQPAKISPTLGKLKGFVDEMHEMGMTATTRLIEQKIVTDSTIANLFNRPQDSKFLRLVRVRLGDGIPMSRETAWYDLSLAPKIADWSSNGSMYAFLQKECGIDLAWAEQSIEAVMSSREETKVFEFSESGPCLLFKRSSYTAEDTLVEYVEGTFRGDAYNYKIKLSV</sequence>
<protein>
    <submittedName>
        <fullName evidence="5">HTH-type transcriptional repressor YvoA</fullName>
    </submittedName>
</protein>
<dbReference type="InterPro" id="IPR011663">
    <property type="entry name" value="UTRA"/>
</dbReference>
<dbReference type="Pfam" id="PF00392">
    <property type="entry name" value="GntR"/>
    <property type="match status" value="1"/>
</dbReference>
<dbReference type="Gene3D" id="1.10.10.10">
    <property type="entry name" value="Winged helix-like DNA-binding domain superfamily/Winged helix DNA-binding domain"/>
    <property type="match status" value="1"/>
</dbReference>
<keyword evidence="3" id="KW-0804">Transcription</keyword>
<dbReference type="PANTHER" id="PTHR44846">
    <property type="entry name" value="MANNOSYL-D-GLYCERATE TRANSPORT/METABOLISM SYSTEM REPRESSOR MNGR-RELATED"/>
    <property type="match status" value="1"/>
</dbReference>
<dbReference type="InterPro" id="IPR000524">
    <property type="entry name" value="Tscrpt_reg_HTH_GntR"/>
</dbReference>
<evidence type="ECO:0000256" key="2">
    <source>
        <dbReference type="ARBA" id="ARBA00023125"/>
    </source>
</evidence>
<dbReference type="InterPro" id="IPR050679">
    <property type="entry name" value="Bact_HTH_transcr_reg"/>
</dbReference>
<dbReference type="PRINTS" id="PR00035">
    <property type="entry name" value="HTHGNTR"/>
</dbReference>
<name>A0A8D5GER6_9PROT</name>
<dbReference type="EMBL" id="AP024110">
    <property type="protein sequence ID" value="BCM26088.1"/>
    <property type="molecule type" value="Genomic_DNA"/>
</dbReference>
<dbReference type="AlphaFoldDB" id="A0A8D5GER6"/>
<dbReference type="InterPro" id="IPR036390">
    <property type="entry name" value="WH_DNA-bd_sf"/>
</dbReference>
<dbReference type="SUPFAM" id="SSF46785">
    <property type="entry name" value="Winged helix' DNA-binding domain"/>
    <property type="match status" value="1"/>
</dbReference>
<dbReference type="Pfam" id="PF07702">
    <property type="entry name" value="UTRA"/>
    <property type="match status" value="1"/>
</dbReference>
<dbReference type="GO" id="GO:0003677">
    <property type="term" value="F:DNA binding"/>
    <property type="evidence" value="ECO:0007669"/>
    <property type="project" value="UniProtKB-KW"/>
</dbReference>
<proteinExistence type="predicted"/>
<dbReference type="GO" id="GO:0003700">
    <property type="term" value="F:DNA-binding transcription factor activity"/>
    <property type="evidence" value="ECO:0007669"/>
    <property type="project" value="InterPro"/>
</dbReference>
<evidence type="ECO:0000256" key="3">
    <source>
        <dbReference type="ARBA" id="ARBA00023163"/>
    </source>
</evidence>
<feature type="domain" description="HTH gntR-type" evidence="4">
    <location>
        <begin position="31"/>
        <end position="99"/>
    </location>
</feature>
<accession>A0A8D5GER6</accession>
<dbReference type="Gene3D" id="3.40.1410.10">
    <property type="entry name" value="Chorismate lyase-like"/>
    <property type="match status" value="1"/>
</dbReference>
<evidence type="ECO:0000256" key="1">
    <source>
        <dbReference type="ARBA" id="ARBA00023015"/>
    </source>
</evidence>
<organism evidence="5 6">
    <name type="scientific">Methyloradius palustris</name>
    <dbReference type="NCBI Taxonomy" id="2778876"/>
    <lineage>
        <taxon>Bacteria</taxon>
        <taxon>Pseudomonadati</taxon>
        <taxon>Pseudomonadota</taxon>
        <taxon>Betaproteobacteria</taxon>
        <taxon>Nitrosomonadales</taxon>
        <taxon>Methylophilaceae</taxon>
        <taxon>Methyloradius</taxon>
    </lineage>
</organism>
<evidence type="ECO:0000259" key="4">
    <source>
        <dbReference type="PROSITE" id="PS50949"/>
    </source>
</evidence>
<dbReference type="PANTHER" id="PTHR44846:SF1">
    <property type="entry name" value="MANNOSYL-D-GLYCERATE TRANSPORT_METABOLISM SYSTEM REPRESSOR MNGR-RELATED"/>
    <property type="match status" value="1"/>
</dbReference>
<dbReference type="KEGG" id="mpau:ZMTM_23470"/>
<keyword evidence="6" id="KW-1185">Reference proteome</keyword>
<evidence type="ECO:0000313" key="6">
    <source>
        <dbReference type="Proteomes" id="UP000826722"/>
    </source>
</evidence>
<dbReference type="CDD" id="cd07377">
    <property type="entry name" value="WHTH_GntR"/>
    <property type="match status" value="1"/>
</dbReference>
<keyword evidence="1" id="KW-0805">Transcription regulation</keyword>
<gene>
    <name evidence="5" type="primary">yvoA</name>
    <name evidence="5" type="ORF">ZMTM_23470</name>
</gene>
<dbReference type="Proteomes" id="UP000826722">
    <property type="component" value="Chromosome"/>
</dbReference>
<dbReference type="GO" id="GO:0045892">
    <property type="term" value="P:negative regulation of DNA-templated transcription"/>
    <property type="evidence" value="ECO:0007669"/>
    <property type="project" value="TreeGrafter"/>
</dbReference>
<dbReference type="SUPFAM" id="SSF64288">
    <property type="entry name" value="Chorismate lyase-like"/>
    <property type="match status" value="1"/>
</dbReference>
<dbReference type="SMART" id="SM00866">
    <property type="entry name" value="UTRA"/>
    <property type="match status" value="1"/>
</dbReference>
<dbReference type="InterPro" id="IPR036388">
    <property type="entry name" value="WH-like_DNA-bd_sf"/>
</dbReference>
<dbReference type="InterPro" id="IPR028978">
    <property type="entry name" value="Chorismate_lyase_/UTRA_dom_sf"/>
</dbReference>